<name>A0A7S0XXP0_HEMAN</name>
<organism evidence="1">
    <name type="scientific">Hemiselmis andersenii</name>
    <name type="common">Cryptophyte alga</name>
    <dbReference type="NCBI Taxonomy" id="464988"/>
    <lineage>
        <taxon>Eukaryota</taxon>
        <taxon>Cryptophyceae</taxon>
        <taxon>Cryptomonadales</taxon>
        <taxon>Hemiselmidaceae</taxon>
        <taxon>Hemiselmis</taxon>
    </lineage>
</organism>
<sequence length="322" mass="35396">MLAWGRHIQANASNAFGALEDFCSNKGKAHVGLLRAWTGWLLSDGPLGVPLVDEADKRFKPLSGHVDAGVGMMIPNVWHKGGSNNSDRWRVVAFLFVGSEMAGQYSFSEQWNSIVILAWAYGELSPVVVSQAVQWELCMGVRVCASLTQPEDGARGKPREFLLGWYLQQCRHLAMLLLGCSPKELLPPCSTAQQSAGAVTRELVRLAPPGGDGCDRDFVIPKPKDGVECCSSVPYTTRIREWGCMERQRCGVVDKVVRMFMRVVVGCCMGDVSEPVVEPVAVGRFTKVYPCKNFLQRQKTKHPRGMYLGMGMCGTVGRNGRV</sequence>
<dbReference type="AlphaFoldDB" id="A0A7S0XXP0"/>
<reference evidence="1" key="1">
    <citation type="submission" date="2021-01" db="EMBL/GenBank/DDBJ databases">
        <authorList>
            <person name="Corre E."/>
            <person name="Pelletier E."/>
            <person name="Niang G."/>
            <person name="Scheremetjew M."/>
            <person name="Finn R."/>
            <person name="Kale V."/>
            <person name="Holt S."/>
            <person name="Cochrane G."/>
            <person name="Meng A."/>
            <person name="Brown T."/>
            <person name="Cohen L."/>
        </authorList>
    </citation>
    <scope>NUCLEOTIDE SEQUENCE</scope>
    <source>
        <strain evidence="1">CCMP441</strain>
    </source>
</reference>
<evidence type="ECO:0000313" key="1">
    <source>
        <dbReference type="EMBL" id="CAD8749023.1"/>
    </source>
</evidence>
<proteinExistence type="predicted"/>
<protein>
    <submittedName>
        <fullName evidence="1">Uncharacterized protein</fullName>
    </submittedName>
</protein>
<gene>
    <name evidence="1" type="ORF">HAND1043_LOCUS15520</name>
</gene>
<dbReference type="EMBL" id="HBFK01025335">
    <property type="protein sequence ID" value="CAD8749023.1"/>
    <property type="molecule type" value="Transcribed_RNA"/>
</dbReference>
<accession>A0A7S0XXP0</accession>